<evidence type="ECO:0000313" key="5">
    <source>
        <dbReference type="RefSeq" id="XP_029029096.1"/>
    </source>
</evidence>
<feature type="compositionally biased region" description="Basic residues" evidence="1">
    <location>
        <begin position="761"/>
        <end position="779"/>
    </location>
</feature>
<evidence type="ECO:0000256" key="1">
    <source>
        <dbReference type="SAM" id="MobiDB-lite"/>
    </source>
</evidence>
<protein>
    <submittedName>
        <fullName evidence="4 5">SUMO-specific isopeptidase USPL1</fullName>
    </submittedName>
</protein>
<proteinExistence type="predicted"/>
<reference evidence="4 5" key="1">
    <citation type="submission" date="2025-04" db="UniProtKB">
        <authorList>
            <consortium name="RefSeq"/>
        </authorList>
    </citation>
    <scope>IDENTIFICATION</scope>
</reference>
<keyword evidence="3" id="KW-1185">Reference proteome</keyword>
<sequence length="1124" mass="122320">MVILCEWPWTAVDQKSSSGLPMTGEDNGLGSLASPQAGYLGKVQERCFSLEICPWCTSKGLNYALRSYRINLQESITLCTNPECLFPLVSRSLEHVLGSLNHVESTGNKRKKPLALEKEELLEPSVKRLRSDELDSLGAQSVADTVNHSAPHCAVKTVDNTCPSEKDEAKANGQLLNFVCLAATTTGVESSQDGDAAEPESRACTEDFPPPAHSAFAEHLQSSSKSLLNTDLDQLVFSPHCATFDTLEAEDDSRQVKSHSEVLNSLSSLTSNQSGQAAWTESLPADFTALKDTSPHITSEIKDLPRKILTQSEELVSVPHQIFWCNSNNLCWLDSLLIALVNCKNLKSKPKDEPQQSSVWQLITRYEDIYAAIRANQQTGRDGVPKVPKCVLQKANADLHNLRRSIFKLLESKLHCKLGQRETPVFAIPLLLKMDSWAEPLFQSTFHWEFKCSECNTATKERVVKTLPTFTSVVPEWHPLHAVHLAPCNACCKKNQRRTMILEKVPPVFVLHFVEGLPDNDVKIYTFGFKGRRYSITTVIQYKHDLKHFVTWVSNSDGSWLEYDDLKHPDCKTHQKLPVPAKEMHVVFWEVEPRACSPSSTCANSPPSKLQIRPSPCEADVEADELLTCCPDQSVAMSHNVSVSDIVCALTVSDDNSNIMDATVTAGVDVSIGSTTLLDTFEGLSHDDIITLTLISDSKGTQDLIIPNKNEILPAPDSSSTEIGHEMSQGPHVESATISNSSDPESVDNSSSDPTFVPRATRGRRRGKAASKPKNKRAALSKTAPPAPSDSSSVICSEPDAAIQHSMPPVEPTKPASPVSSTEAVPQSTSHISPAKEKGPDQNARWSFLLSKHPMKQFHKSSDPTHTTGASTQINLTSPGLSSSTLMHKQQTSGRLFPKPKLRMEESAGVMPKAAEMYVAFGAKSSTPQSSIPSAFSPTAMQPVTPHPQKSLVSTAFSSSTVTAPLQTSKVPPGLNKTEAVRKKLLKMLKAKKKALAKLDRMLVHTKETSLQPDSTNLSSPVTVTSSTYDGSTCDDFLSHLLSPATTASNLSPDSSGLQEILAGGQAVLEQSAFGVSAPVAGSQTDTFVNGPSYEFLDEFFSQAVTQTPTEMESEALSALDMFI</sequence>
<dbReference type="PANTHER" id="PTHR15294:SF3">
    <property type="entry name" value="SUMO-SPECIFIC ISOPEPTIDASE USPL1"/>
    <property type="match status" value="1"/>
</dbReference>
<evidence type="ECO:0000313" key="3">
    <source>
        <dbReference type="Proteomes" id="UP000515150"/>
    </source>
</evidence>
<dbReference type="CTD" id="10208"/>
<name>A0A6P7PA58_BETSP</name>
<feature type="compositionally biased region" description="Low complexity" evidence="1">
    <location>
        <begin position="739"/>
        <end position="754"/>
    </location>
</feature>
<dbReference type="RefSeq" id="XP_029029094.1">
    <property type="nucleotide sequence ID" value="XM_029173261.3"/>
</dbReference>
<dbReference type="RefSeq" id="XP_029029096.1">
    <property type="nucleotide sequence ID" value="XM_029173263.3"/>
</dbReference>
<dbReference type="AlphaFoldDB" id="A0A6P7PA58"/>
<evidence type="ECO:0000259" key="2">
    <source>
        <dbReference type="PROSITE" id="PS50235"/>
    </source>
</evidence>
<dbReference type="InterPro" id="IPR028890">
    <property type="entry name" value="Peptidase_C98"/>
</dbReference>
<dbReference type="PANTHER" id="PTHR15294">
    <property type="entry name" value="RETINOVIN-RELATED"/>
    <property type="match status" value="1"/>
</dbReference>
<dbReference type="InterPro" id="IPR033505">
    <property type="entry name" value="USPL1"/>
</dbReference>
<dbReference type="InterPro" id="IPR038765">
    <property type="entry name" value="Papain-like_cys_pep_sf"/>
</dbReference>
<feature type="domain" description="USP" evidence="2">
    <location>
        <begin position="322"/>
        <end position="592"/>
    </location>
</feature>
<organism evidence="3 5">
    <name type="scientific">Betta splendens</name>
    <name type="common">Siamese fighting fish</name>
    <dbReference type="NCBI Taxonomy" id="158456"/>
    <lineage>
        <taxon>Eukaryota</taxon>
        <taxon>Metazoa</taxon>
        <taxon>Chordata</taxon>
        <taxon>Craniata</taxon>
        <taxon>Vertebrata</taxon>
        <taxon>Euteleostomi</taxon>
        <taxon>Actinopterygii</taxon>
        <taxon>Neopterygii</taxon>
        <taxon>Teleostei</taxon>
        <taxon>Neoteleostei</taxon>
        <taxon>Acanthomorphata</taxon>
        <taxon>Anabantaria</taxon>
        <taxon>Anabantiformes</taxon>
        <taxon>Anabantoidei</taxon>
        <taxon>Osphronemidae</taxon>
        <taxon>Betta</taxon>
    </lineage>
</organism>
<dbReference type="InterPro" id="IPR028889">
    <property type="entry name" value="USP"/>
</dbReference>
<dbReference type="Proteomes" id="UP000515150">
    <property type="component" value="Chromosome 14"/>
</dbReference>
<dbReference type="GeneID" id="114869231"/>
<dbReference type="GO" id="GO:0015030">
    <property type="term" value="C:Cajal body"/>
    <property type="evidence" value="ECO:0007669"/>
    <property type="project" value="TreeGrafter"/>
</dbReference>
<dbReference type="PROSITE" id="PS50235">
    <property type="entry name" value="USP_3"/>
    <property type="match status" value="1"/>
</dbReference>
<dbReference type="GO" id="GO:0030576">
    <property type="term" value="P:Cajal body organization"/>
    <property type="evidence" value="ECO:0007669"/>
    <property type="project" value="InterPro"/>
</dbReference>
<feature type="compositionally biased region" description="Polar residues" evidence="1">
    <location>
        <begin position="818"/>
        <end position="832"/>
    </location>
</feature>
<dbReference type="GeneTree" id="ENSGT00390000002316"/>
<dbReference type="OrthoDB" id="6160353at2759"/>
<dbReference type="GO" id="GO:0016926">
    <property type="term" value="P:protein desumoylation"/>
    <property type="evidence" value="ECO:0007669"/>
    <property type="project" value="TreeGrafter"/>
</dbReference>
<dbReference type="Gene3D" id="3.90.70.10">
    <property type="entry name" value="Cysteine proteinases"/>
    <property type="match status" value="1"/>
</dbReference>
<gene>
    <name evidence="4 5" type="primary">uspl1</name>
</gene>
<dbReference type="GO" id="GO:0032183">
    <property type="term" value="F:SUMO binding"/>
    <property type="evidence" value="ECO:0007669"/>
    <property type="project" value="InterPro"/>
</dbReference>
<dbReference type="KEGG" id="bspl:114869231"/>
<evidence type="ECO:0000313" key="4">
    <source>
        <dbReference type="RefSeq" id="XP_029029094.1"/>
    </source>
</evidence>
<accession>A0A6P7PA58</accession>
<feature type="region of interest" description="Disordered" evidence="1">
    <location>
        <begin position="710"/>
        <end position="841"/>
    </location>
</feature>
<dbReference type="Pfam" id="PF15499">
    <property type="entry name" value="Peptidase_C98"/>
    <property type="match status" value="1"/>
</dbReference>
<dbReference type="SUPFAM" id="SSF54001">
    <property type="entry name" value="Cysteine proteinases"/>
    <property type="match status" value="1"/>
</dbReference>